<feature type="non-terminal residue" evidence="1">
    <location>
        <position position="48"/>
    </location>
</feature>
<comment type="caution">
    <text evidence="1">The sequence shown here is derived from an EMBL/GenBank/DDBJ whole genome shotgun (WGS) entry which is preliminary data.</text>
</comment>
<keyword evidence="2" id="KW-1185">Reference proteome</keyword>
<dbReference type="EMBL" id="MKGI01000002">
    <property type="protein sequence ID" value="OEL12505.1"/>
    <property type="molecule type" value="Genomic_DNA"/>
</dbReference>
<sequence>MTITYTNNNGCSRTTTVTVNPLPTITGTTAVCVGSTTQLSGSGTPAAS</sequence>
<name>A0A1E5UI85_9FLAO</name>
<proteinExistence type="predicted"/>
<evidence type="ECO:0000313" key="2">
    <source>
        <dbReference type="Proteomes" id="UP000095601"/>
    </source>
</evidence>
<organism evidence="1 2">
    <name type="scientific">Cloacibacterium normanense</name>
    <dbReference type="NCBI Taxonomy" id="237258"/>
    <lineage>
        <taxon>Bacteria</taxon>
        <taxon>Pseudomonadati</taxon>
        <taxon>Bacteroidota</taxon>
        <taxon>Flavobacteriia</taxon>
        <taxon>Flavobacteriales</taxon>
        <taxon>Weeksellaceae</taxon>
    </lineage>
</organism>
<gene>
    <name evidence="1" type="ORF">BHF72_1005</name>
</gene>
<accession>A0A1E5UI85</accession>
<protein>
    <submittedName>
        <fullName evidence="1">Ig group 2 domain protein</fullName>
    </submittedName>
</protein>
<reference evidence="1 2" key="1">
    <citation type="submission" date="2016-09" db="EMBL/GenBank/DDBJ databases">
        <authorList>
            <person name="Capua I."/>
            <person name="De Benedictis P."/>
            <person name="Joannis T."/>
            <person name="Lombin L.H."/>
            <person name="Cattoli G."/>
        </authorList>
    </citation>
    <scope>NUCLEOTIDE SEQUENCE [LARGE SCALE GENOMIC DNA]</scope>
    <source>
        <strain evidence="1 2">NRS-1</strain>
    </source>
</reference>
<dbReference type="Proteomes" id="UP000095601">
    <property type="component" value="Unassembled WGS sequence"/>
</dbReference>
<dbReference type="AlphaFoldDB" id="A0A1E5UI85"/>
<evidence type="ECO:0000313" key="1">
    <source>
        <dbReference type="EMBL" id="OEL12505.1"/>
    </source>
</evidence>